<comment type="similarity">
    <text evidence="1">Belongs to the small heat shock protein (HSP20) family.</text>
</comment>
<dbReference type="Proteomes" id="UP000219453">
    <property type="component" value="Unassembled WGS sequence"/>
</dbReference>
<sequence length="129" mass="14388">MHRDDRDDPFDDLFREIERMMNDAIGQGNVDVGFEDDAGFGTDTHVDVHETDEEVRVIADIPGVEKDDIDLQCDGKVLTIGAASERRTYDDRVTLPSRVDEHTASATYNNGVLEVVFDQADDSADIDLD</sequence>
<name>A0A285NQ76_NATPI</name>
<dbReference type="PANTHER" id="PTHR11527">
    <property type="entry name" value="HEAT-SHOCK PROTEIN 20 FAMILY MEMBER"/>
    <property type="match status" value="1"/>
</dbReference>
<dbReference type="Pfam" id="PF17886">
    <property type="entry name" value="ArsA_HSP20"/>
    <property type="match status" value="1"/>
</dbReference>
<evidence type="ECO:0000313" key="3">
    <source>
        <dbReference type="EMBL" id="SNZ11662.1"/>
    </source>
</evidence>
<dbReference type="SUPFAM" id="SSF49764">
    <property type="entry name" value="HSP20-like chaperones"/>
    <property type="match status" value="1"/>
</dbReference>
<dbReference type="AlphaFoldDB" id="A0A285NQ76"/>
<dbReference type="RefSeq" id="WP_097008363.1">
    <property type="nucleotide sequence ID" value="NZ_OBEJ01000002.1"/>
</dbReference>
<accession>A0A285NQ76</accession>
<dbReference type="PROSITE" id="PS01031">
    <property type="entry name" value="SHSP"/>
    <property type="match status" value="1"/>
</dbReference>
<feature type="domain" description="SHSP" evidence="2">
    <location>
        <begin position="37"/>
        <end position="129"/>
    </location>
</feature>
<dbReference type="InterPro" id="IPR008978">
    <property type="entry name" value="HSP20-like_chaperone"/>
</dbReference>
<dbReference type="OrthoDB" id="26084at2157"/>
<dbReference type="CDD" id="cd06464">
    <property type="entry name" value="ACD_sHsps-like"/>
    <property type="match status" value="1"/>
</dbReference>
<evidence type="ECO:0000256" key="1">
    <source>
        <dbReference type="PROSITE-ProRule" id="PRU00285"/>
    </source>
</evidence>
<dbReference type="EMBL" id="OBEJ01000002">
    <property type="protein sequence ID" value="SNZ11662.1"/>
    <property type="molecule type" value="Genomic_DNA"/>
</dbReference>
<protein>
    <submittedName>
        <fullName evidence="3">HSP20 family protein</fullName>
    </submittedName>
</protein>
<reference evidence="3 4" key="1">
    <citation type="submission" date="2017-09" db="EMBL/GenBank/DDBJ databases">
        <authorList>
            <person name="Ehlers B."/>
            <person name="Leendertz F.H."/>
        </authorList>
    </citation>
    <scope>NUCLEOTIDE SEQUENCE [LARGE SCALE GENOMIC DNA]</scope>
    <source>
        <strain evidence="3 4">DSM 27208</strain>
    </source>
</reference>
<dbReference type="Gene3D" id="2.60.40.790">
    <property type="match status" value="1"/>
</dbReference>
<proteinExistence type="inferred from homology"/>
<dbReference type="InterPro" id="IPR031107">
    <property type="entry name" value="Small_HSP"/>
</dbReference>
<evidence type="ECO:0000313" key="4">
    <source>
        <dbReference type="Proteomes" id="UP000219453"/>
    </source>
</evidence>
<evidence type="ECO:0000259" key="2">
    <source>
        <dbReference type="PROSITE" id="PS01031"/>
    </source>
</evidence>
<dbReference type="InterPro" id="IPR040612">
    <property type="entry name" value="ArsA_HSP20-like"/>
</dbReference>
<dbReference type="InterPro" id="IPR002068">
    <property type="entry name" value="A-crystallin/Hsp20_dom"/>
</dbReference>
<gene>
    <name evidence="3" type="ORF">SAMN06269185_1368</name>
</gene>
<organism evidence="3 4">
    <name type="scientific">Natronoarchaeum philippinense</name>
    <dbReference type="NCBI Taxonomy" id="558529"/>
    <lineage>
        <taxon>Archaea</taxon>
        <taxon>Methanobacteriati</taxon>
        <taxon>Methanobacteriota</taxon>
        <taxon>Stenosarchaea group</taxon>
        <taxon>Halobacteria</taxon>
        <taxon>Halobacteriales</taxon>
        <taxon>Natronoarchaeaceae</taxon>
    </lineage>
</organism>
<keyword evidence="4" id="KW-1185">Reference proteome</keyword>